<reference evidence="4 5" key="1">
    <citation type="submission" date="2019-07" db="EMBL/GenBank/DDBJ databases">
        <title>Whole genome shotgun sequence of Microbacterium aerolatum NBRC 103071.</title>
        <authorList>
            <person name="Hosoyama A."/>
            <person name="Uohara A."/>
            <person name="Ohji S."/>
            <person name="Ichikawa N."/>
        </authorList>
    </citation>
    <scope>NUCLEOTIDE SEQUENCE [LARGE SCALE GENOMIC DNA]</scope>
    <source>
        <strain evidence="4 5">NBRC 103071</strain>
    </source>
</reference>
<dbReference type="Pfam" id="PF19516">
    <property type="entry name" value="DUF6049"/>
    <property type="match status" value="1"/>
</dbReference>
<dbReference type="RefSeq" id="WP_147039010.1">
    <property type="nucleotide sequence ID" value="NZ_BJUW01000006.1"/>
</dbReference>
<feature type="chain" id="PRO_5039408490" description="2-oxoglutarate dehydrogenase" evidence="3">
    <location>
        <begin position="31"/>
        <end position="698"/>
    </location>
</feature>
<keyword evidence="3" id="KW-0732">Signal</keyword>
<keyword evidence="2" id="KW-0812">Transmembrane</keyword>
<feature type="region of interest" description="Disordered" evidence="1">
    <location>
        <begin position="677"/>
        <end position="698"/>
    </location>
</feature>
<evidence type="ECO:0000256" key="3">
    <source>
        <dbReference type="SAM" id="SignalP"/>
    </source>
</evidence>
<feature type="region of interest" description="Disordered" evidence="1">
    <location>
        <begin position="301"/>
        <end position="326"/>
    </location>
</feature>
<evidence type="ECO:0000313" key="4">
    <source>
        <dbReference type="EMBL" id="GEK86384.1"/>
    </source>
</evidence>
<feature type="transmembrane region" description="Helical" evidence="2">
    <location>
        <begin position="650"/>
        <end position="669"/>
    </location>
</feature>
<feature type="signal peptide" evidence="3">
    <location>
        <begin position="1"/>
        <end position="30"/>
    </location>
</feature>
<dbReference type="OrthoDB" id="4985746at2"/>
<accession>A0A511ADZ4</accession>
<proteinExistence type="predicted"/>
<name>A0A511ADZ4_9MICO</name>
<keyword evidence="2" id="KW-0472">Membrane</keyword>
<keyword evidence="2" id="KW-1133">Transmembrane helix</keyword>
<dbReference type="Proteomes" id="UP000321225">
    <property type="component" value="Unassembled WGS sequence"/>
</dbReference>
<feature type="compositionally biased region" description="Pro residues" evidence="1">
    <location>
        <begin position="307"/>
        <end position="317"/>
    </location>
</feature>
<gene>
    <name evidence="4" type="ORF">MAE01_15600</name>
</gene>
<dbReference type="EMBL" id="BJUW01000006">
    <property type="protein sequence ID" value="GEK86384.1"/>
    <property type="molecule type" value="Genomic_DNA"/>
</dbReference>
<protein>
    <recommendedName>
        <fullName evidence="6">2-oxoglutarate dehydrogenase</fullName>
    </recommendedName>
</protein>
<evidence type="ECO:0008006" key="6">
    <source>
        <dbReference type="Google" id="ProtNLM"/>
    </source>
</evidence>
<evidence type="ECO:0000256" key="1">
    <source>
        <dbReference type="SAM" id="MobiDB-lite"/>
    </source>
</evidence>
<evidence type="ECO:0000313" key="5">
    <source>
        <dbReference type="Proteomes" id="UP000321225"/>
    </source>
</evidence>
<dbReference type="InterPro" id="IPR046112">
    <property type="entry name" value="DUF6049"/>
</dbReference>
<comment type="caution">
    <text evidence="4">The sequence shown here is derived from an EMBL/GenBank/DDBJ whole genome shotgun (WGS) entry which is preliminary data.</text>
</comment>
<keyword evidence="5" id="KW-1185">Reference proteome</keyword>
<dbReference type="AlphaFoldDB" id="A0A511ADZ4"/>
<sequence>MISSRVGSGARAHRFARVAAVFALAFGLIAAPHLTATTASATATPEPEDEGTARLSLSAGVHGVVQPDTPLTTSVIIDNGSDEALTPGVISIEINKTPLDDASALAAWLDAEEAEGTFSALGSEESLAVPASETSTAFVSASSSALDDLDAGVYPIRASLTGDDAPLTATSVLVLDAGSAPQVAVLVPITATPADGALLTAEELTELTDPDGALTAQLDGVTGTSAVLAIDPLIPASIRALGTAAPVSAVTWLTRLEALSNERFALQAGDADATVQARAGLTELLTPLPLTSVLTPENFVATETTPTPSPTPSPSPSGSPAEPTLPTTEELTAVSGAQPGILWPLGDARGADLATFDAYLGTDATTILPSSSLAATPDAVVEVDGHRVLVTDADASASLSTAAATTDDLAREREIAEAMAQLSFADQASLLIGLDRDETRSADALREAILSVSSIGQPTSFEDLRASAPASATLDSESSEDRATALKNLLADEGRLTSFSSILADPLVLLAPERLAIMRLIGVGKAETFAVDSATHRADTTGTLNSVGVQQPSPIQLFTAAAPLPVWVHNDLPWPVTVTLTSEPSDARLGIQPRTPVEAQPASNTRVKVPVEARVGSGELSVRFGLLSPTGVAIGPDQTATVTVRAEWEGIGLGILGGVIGLLLILGIIRTIVRRRKDDQADESDAVPAPSGESEPTP</sequence>
<organism evidence="4 5">
    <name type="scientific">Microbacterium aerolatum</name>
    <dbReference type="NCBI Taxonomy" id="153731"/>
    <lineage>
        <taxon>Bacteria</taxon>
        <taxon>Bacillati</taxon>
        <taxon>Actinomycetota</taxon>
        <taxon>Actinomycetes</taxon>
        <taxon>Micrococcales</taxon>
        <taxon>Microbacteriaceae</taxon>
        <taxon>Microbacterium</taxon>
    </lineage>
</organism>
<evidence type="ECO:0000256" key="2">
    <source>
        <dbReference type="SAM" id="Phobius"/>
    </source>
</evidence>